<keyword evidence="2" id="KW-1185">Reference proteome</keyword>
<dbReference type="Proteomes" id="UP001233999">
    <property type="component" value="Unassembled WGS sequence"/>
</dbReference>
<accession>A0AAD8EQC9</accession>
<sequence>SLGIYVRMDRNSLLDESEQFLNDFLRSNILFKIPFTVILFLKHNSTPKHISEF</sequence>
<comment type="caution">
    <text evidence="1">The sequence shown here is derived from an EMBL/GenBank/DDBJ whole genome shotgun (WGS) entry which is preliminary data.</text>
</comment>
<protein>
    <submittedName>
        <fullName evidence="1">Uncharacterized protein</fullName>
    </submittedName>
</protein>
<dbReference type="EMBL" id="JASPKZ010000821">
    <property type="protein sequence ID" value="KAJ9599290.1"/>
    <property type="molecule type" value="Genomic_DNA"/>
</dbReference>
<reference evidence="1" key="1">
    <citation type="journal article" date="2023" name="IScience">
        <title>Live-bearing cockroach genome reveals convergent evolutionary mechanisms linked to viviparity in insects and beyond.</title>
        <authorList>
            <person name="Fouks B."/>
            <person name="Harrison M.C."/>
            <person name="Mikhailova A.A."/>
            <person name="Marchal E."/>
            <person name="English S."/>
            <person name="Carruthers M."/>
            <person name="Jennings E.C."/>
            <person name="Chiamaka E.L."/>
            <person name="Frigard R.A."/>
            <person name="Pippel M."/>
            <person name="Attardo G.M."/>
            <person name="Benoit J.B."/>
            <person name="Bornberg-Bauer E."/>
            <person name="Tobe S.S."/>
        </authorList>
    </citation>
    <scope>NUCLEOTIDE SEQUENCE</scope>
    <source>
        <strain evidence="1">Stay&amp;Tobe</strain>
    </source>
</reference>
<gene>
    <name evidence="1" type="ORF">L9F63_010230</name>
</gene>
<organism evidence="1 2">
    <name type="scientific">Diploptera punctata</name>
    <name type="common">Pacific beetle cockroach</name>
    <dbReference type="NCBI Taxonomy" id="6984"/>
    <lineage>
        <taxon>Eukaryota</taxon>
        <taxon>Metazoa</taxon>
        <taxon>Ecdysozoa</taxon>
        <taxon>Arthropoda</taxon>
        <taxon>Hexapoda</taxon>
        <taxon>Insecta</taxon>
        <taxon>Pterygota</taxon>
        <taxon>Neoptera</taxon>
        <taxon>Polyneoptera</taxon>
        <taxon>Dictyoptera</taxon>
        <taxon>Blattodea</taxon>
        <taxon>Blaberoidea</taxon>
        <taxon>Blaberidae</taxon>
        <taxon>Diplopterinae</taxon>
        <taxon>Diploptera</taxon>
    </lineage>
</organism>
<evidence type="ECO:0000313" key="1">
    <source>
        <dbReference type="EMBL" id="KAJ9599290.1"/>
    </source>
</evidence>
<proteinExistence type="predicted"/>
<dbReference type="AlphaFoldDB" id="A0AAD8EQC9"/>
<feature type="non-terminal residue" evidence="1">
    <location>
        <position position="1"/>
    </location>
</feature>
<name>A0AAD8EQC9_DIPPU</name>
<evidence type="ECO:0000313" key="2">
    <source>
        <dbReference type="Proteomes" id="UP001233999"/>
    </source>
</evidence>
<feature type="non-terminal residue" evidence="1">
    <location>
        <position position="53"/>
    </location>
</feature>
<reference evidence="1" key="2">
    <citation type="submission" date="2023-05" db="EMBL/GenBank/DDBJ databases">
        <authorList>
            <person name="Fouks B."/>
        </authorList>
    </citation>
    <scope>NUCLEOTIDE SEQUENCE</scope>
    <source>
        <strain evidence="1">Stay&amp;Tobe</strain>
        <tissue evidence="1">Testes</tissue>
    </source>
</reference>